<gene>
    <name evidence="2" type="ORF">STSP1_01580</name>
</gene>
<accession>A0A1W6LN70</accession>
<reference evidence="3" key="1">
    <citation type="submission" date="2017-04" db="EMBL/GenBank/DDBJ databases">
        <title>Comparative genomics and description of representatives of a novel lineage of planctomycetes thriving in anoxic sediments.</title>
        <authorList>
            <person name="Spring S."/>
            <person name="Bunk B."/>
            <person name="Sproer C."/>
        </authorList>
    </citation>
    <scope>NUCLEOTIDE SEQUENCE [LARGE SCALE GENOMIC DNA]</scope>
    <source>
        <strain evidence="3">ST-PulAB-D4</strain>
    </source>
</reference>
<keyword evidence="1" id="KW-0175">Coiled coil</keyword>
<feature type="coiled-coil region" evidence="1">
    <location>
        <begin position="70"/>
        <end position="97"/>
    </location>
</feature>
<sequence>MSTRQDKRPTGTRYSEAFKLQVVNELESGKLSCINEANIRYGIAGSHTVKRWLKKYGRNHLIPKRIRVERPDEHDRLKQLKAENKELKEALADAYLEKLVSDSRFEVTCEQFGLDSEEVKKKLDTKRHTRLTKGLQKRKKK</sequence>
<dbReference type="AlphaFoldDB" id="A0A1W6LN70"/>
<organism evidence="2 3">
    <name type="scientific">Sedimentisphaera salicampi</name>
    <dbReference type="NCBI Taxonomy" id="1941349"/>
    <lineage>
        <taxon>Bacteria</taxon>
        <taxon>Pseudomonadati</taxon>
        <taxon>Planctomycetota</taxon>
        <taxon>Phycisphaerae</taxon>
        <taxon>Sedimentisphaerales</taxon>
        <taxon>Sedimentisphaeraceae</taxon>
        <taxon>Sedimentisphaera</taxon>
    </lineage>
</organism>
<dbReference type="InterPro" id="IPR009057">
    <property type="entry name" value="Homeodomain-like_sf"/>
</dbReference>
<name>A0A1W6LN70_9BACT</name>
<dbReference type="InterPro" id="IPR036388">
    <property type="entry name" value="WH-like_DNA-bd_sf"/>
</dbReference>
<dbReference type="Gene3D" id="1.10.10.10">
    <property type="entry name" value="Winged helix-like DNA-binding domain superfamily/Winged helix DNA-binding domain"/>
    <property type="match status" value="1"/>
</dbReference>
<evidence type="ECO:0000313" key="2">
    <source>
        <dbReference type="EMBL" id="ARN57183.1"/>
    </source>
</evidence>
<dbReference type="SUPFAM" id="SSF46689">
    <property type="entry name" value="Homeodomain-like"/>
    <property type="match status" value="1"/>
</dbReference>
<protein>
    <recommendedName>
        <fullName evidence="4">Transposase</fullName>
    </recommendedName>
</protein>
<evidence type="ECO:0008006" key="4">
    <source>
        <dbReference type="Google" id="ProtNLM"/>
    </source>
</evidence>
<evidence type="ECO:0000313" key="3">
    <source>
        <dbReference type="Proteomes" id="UP000193334"/>
    </source>
</evidence>
<dbReference type="STRING" id="1941349.STSP1_01580"/>
<dbReference type="Proteomes" id="UP000193334">
    <property type="component" value="Chromosome"/>
</dbReference>
<proteinExistence type="predicted"/>
<keyword evidence="3" id="KW-1185">Reference proteome</keyword>
<dbReference type="KEGG" id="pbp:STSP1_01580"/>
<dbReference type="RefSeq" id="WP_193432577.1">
    <property type="nucleotide sequence ID" value="NZ_CP021023.1"/>
</dbReference>
<evidence type="ECO:0000256" key="1">
    <source>
        <dbReference type="SAM" id="Coils"/>
    </source>
</evidence>
<dbReference type="EMBL" id="CP021023">
    <property type="protein sequence ID" value="ARN57183.1"/>
    <property type="molecule type" value="Genomic_DNA"/>
</dbReference>